<evidence type="ECO:0000259" key="1">
    <source>
        <dbReference type="Pfam" id="PF01850"/>
    </source>
</evidence>
<name>A0ABV3U9J3_9GAMM</name>
<dbReference type="RefSeq" id="WP_368382895.1">
    <property type="nucleotide sequence ID" value="NZ_JBFRYA010000018.1"/>
</dbReference>
<evidence type="ECO:0000313" key="3">
    <source>
        <dbReference type="Proteomes" id="UP001557485"/>
    </source>
</evidence>
<feature type="domain" description="PIN" evidence="1">
    <location>
        <begin position="4"/>
        <end position="126"/>
    </location>
</feature>
<dbReference type="InterPro" id="IPR002716">
    <property type="entry name" value="PIN_dom"/>
</dbReference>
<sequence length="131" mass="14731">MRSLDTNILVRWLVKDDARQAAKVKAMLQSAIEGGERLFIPVTVVLELEWVLRSRYSMPKPSIIKALVSLLETNDLVFQLELAIERAVSHYRRGNADFADCLHLGLSTIENNLPLVTFDKKAARLEGATLL</sequence>
<accession>A0ABV3U9J3</accession>
<protein>
    <submittedName>
        <fullName evidence="2">PIN domain-containing protein</fullName>
    </submittedName>
</protein>
<keyword evidence="3" id="KW-1185">Reference proteome</keyword>
<dbReference type="SUPFAM" id="SSF88723">
    <property type="entry name" value="PIN domain-like"/>
    <property type="match status" value="1"/>
</dbReference>
<dbReference type="EMBL" id="JBFRYA010000018">
    <property type="protein sequence ID" value="MEX1670581.1"/>
    <property type="molecule type" value="Genomic_DNA"/>
</dbReference>
<dbReference type="InterPro" id="IPR029060">
    <property type="entry name" value="PIN-like_dom_sf"/>
</dbReference>
<organism evidence="2 3">
    <name type="scientific">Zhongshania guokunii</name>
    <dbReference type="NCBI Taxonomy" id="641783"/>
    <lineage>
        <taxon>Bacteria</taxon>
        <taxon>Pseudomonadati</taxon>
        <taxon>Pseudomonadota</taxon>
        <taxon>Gammaproteobacteria</taxon>
        <taxon>Cellvibrionales</taxon>
        <taxon>Spongiibacteraceae</taxon>
        <taxon>Zhongshania</taxon>
    </lineage>
</organism>
<gene>
    <name evidence="2" type="ORF">AB4876_16795</name>
</gene>
<dbReference type="Proteomes" id="UP001557485">
    <property type="component" value="Unassembled WGS sequence"/>
</dbReference>
<proteinExistence type="predicted"/>
<dbReference type="PANTHER" id="PTHR39664">
    <property type="match status" value="1"/>
</dbReference>
<dbReference type="Pfam" id="PF01850">
    <property type="entry name" value="PIN"/>
    <property type="match status" value="1"/>
</dbReference>
<dbReference type="Gene3D" id="3.40.50.1010">
    <property type="entry name" value="5'-nuclease"/>
    <property type="match status" value="1"/>
</dbReference>
<dbReference type="CDD" id="cd18683">
    <property type="entry name" value="PIN_VapC-like"/>
    <property type="match status" value="1"/>
</dbReference>
<reference evidence="2 3" key="1">
    <citation type="journal article" date="2011" name="Int. J. Syst. Evol. Microbiol.">
        <title>Zhongshania antarctica gen. nov., sp. nov. and Zhongshania guokunii sp. nov., gammaproteobacteria respectively isolated from coastal attached (fast) ice and surface seawater of the Antarctic.</title>
        <authorList>
            <person name="Li H.J."/>
            <person name="Zhang X.Y."/>
            <person name="Chen C.X."/>
            <person name="Zhang Y.J."/>
            <person name="Gao Z.M."/>
            <person name="Yu Y."/>
            <person name="Chen X.L."/>
            <person name="Chen B."/>
            <person name="Zhang Y.Z."/>
        </authorList>
    </citation>
    <scope>NUCLEOTIDE SEQUENCE [LARGE SCALE GENOMIC DNA]</scope>
    <source>
        <strain evidence="2 3">ZS6-22T</strain>
    </source>
</reference>
<evidence type="ECO:0000313" key="2">
    <source>
        <dbReference type="EMBL" id="MEX1670581.1"/>
    </source>
</evidence>
<comment type="caution">
    <text evidence="2">The sequence shown here is derived from an EMBL/GenBank/DDBJ whole genome shotgun (WGS) entry which is preliminary data.</text>
</comment>
<dbReference type="PANTHER" id="PTHR39664:SF2">
    <property type="entry name" value="NUCLEIC ACID-BINDING PROTEIN, CONTAINING PIN DOMAIN-RELATED"/>
    <property type="match status" value="1"/>
</dbReference>